<proteinExistence type="inferred from homology"/>
<dbReference type="PANTHER" id="PTHR13398">
    <property type="entry name" value="GDP-FUCOSE PROTEIN O-FUCOSYLTRANSFERASE 2"/>
    <property type="match status" value="1"/>
</dbReference>
<reference evidence="13 14" key="1">
    <citation type="submission" date="2024-08" db="EMBL/GenBank/DDBJ databases">
        <title>Insights into the chromosomal genome structure of Flemingia macrophylla.</title>
        <authorList>
            <person name="Ding Y."/>
            <person name="Zhao Y."/>
            <person name="Bi W."/>
            <person name="Wu M."/>
            <person name="Zhao G."/>
            <person name="Gong Y."/>
            <person name="Li W."/>
            <person name="Zhang P."/>
        </authorList>
    </citation>
    <scope>NUCLEOTIDE SEQUENCE [LARGE SCALE GENOMIC DNA]</scope>
    <source>
        <strain evidence="13">DYQJB</strain>
        <tissue evidence="13">Leaf</tissue>
    </source>
</reference>
<dbReference type="EMBL" id="JBGMDY010000002">
    <property type="protein sequence ID" value="KAL2345978.1"/>
    <property type="molecule type" value="Genomic_DNA"/>
</dbReference>
<protein>
    <recommendedName>
        <fullName evidence="11">O-fucosyltransferase family protein</fullName>
    </recommendedName>
</protein>
<evidence type="ECO:0000256" key="3">
    <source>
        <dbReference type="ARBA" id="ARBA00022676"/>
    </source>
</evidence>
<dbReference type="PANTHER" id="PTHR13398:SF0">
    <property type="entry name" value="GDP-FUCOSE PROTEIN O-FUCOSYLTRANSFERASE 2"/>
    <property type="match status" value="1"/>
</dbReference>
<evidence type="ECO:0000256" key="10">
    <source>
        <dbReference type="ARBA" id="ARBA00023277"/>
    </source>
</evidence>
<evidence type="ECO:0000256" key="2">
    <source>
        <dbReference type="ARBA" id="ARBA00007737"/>
    </source>
</evidence>
<feature type="transmembrane region" description="Helical" evidence="12">
    <location>
        <begin position="43"/>
        <end position="59"/>
    </location>
</feature>
<dbReference type="GO" id="GO:0016020">
    <property type="term" value="C:membrane"/>
    <property type="evidence" value="ECO:0007669"/>
    <property type="project" value="UniProtKB-SubCell"/>
</dbReference>
<dbReference type="InterPro" id="IPR045130">
    <property type="entry name" value="OFUT2-like"/>
</dbReference>
<keyword evidence="6 12" id="KW-1133">Transmembrane helix</keyword>
<organism evidence="13 14">
    <name type="scientific">Flemingia macrophylla</name>
    <dbReference type="NCBI Taxonomy" id="520843"/>
    <lineage>
        <taxon>Eukaryota</taxon>
        <taxon>Viridiplantae</taxon>
        <taxon>Streptophyta</taxon>
        <taxon>Embryophyta</taxon>
        <taxon>Tracheophyta</taxon>
        <taxon>Spermatophyta</taxon>
        <taxon>Magnoliopsida</taxon>
        <taxon>eudicotyledons</taxon>
        <taxon>Gunneridae</taxon>
        <taxon>Pentapetalae</taxon>
        <taxon>rosids</taxon>
        <taxon>fabids</taxon>
        <taxon>Fabales</taxon>
        <taxon>Fabaceae</taxon>
        <taxon>Papilionoideae</taxon>
        <taxon>50 kb inversion clade</taxon>
        <taxon>NPAAA clade</taxon>
        <taxon>indigoferoid/millettioid clade</taxon>
        <taxon>Phaseoleae</taxon>
        <taxon>Flemingia</taxon>
    </lineage>
</organism>
<comment type="caution">
    <text evidence="13">The sequence shown here is derived from an EMBL/GenBank/DDBJ whole genome shotgun (WGS) entry which is preliminary data.</text>
</comment>
<evidence type="ECO:0000256" key="12">
    <source>
        <dbReference type="SAM" id="Phobius"/>
    </source>
</evidence>
<keyword evidence="3" id="KW-0328">Glycosyltransferase</keyword>
<evidence type="ECO:0000313" key="13">
    <source>
        <dbReference type="EMBL" id="KAL2345978.1"/>
    </source>
</evidence>
<keyword evidence="14" id="KW-1185">Reference proteome</keyword>
<comment type="similarity">
    <text evidence="2">Belongs to the glycosyltransferase GT106 family.</text>
</comment>
<evidence type="ECO:0000256" key="4">
    <source>
        <dbReference type="ARBA" id="ARBA00022679"/>
    </source>
</evidence>
<accession>A0ABD1NEI4</accession>
<name>A0ABD1NEI4_9FABA</name>
<dbReference type="FunFam" id="3.40.50.11350:FF:000005">
    <property type="entry name" value="O-fucosyltransferase family protein"/>
    <property type="match status" value="1"/>
</dbReference>
<dbReference type="CDD" id="cd11296">
    <property type="entry name" value="O-FucT_like"/>
    <property type="match status" value="1"/>
</dbReference>
<keyword evidence="9" id="KW-0294">Fucose metabolism</keyword>
<keyword evidence="10" id="KW-0119">Carbohydrate metabolism</keyword>
<evidence type="ECO:0000256" key="6">
    <source>
        <dbReference type="ARBA" id="ARBA00022989"/>
    </source>
</evidence>
<evidence type="ECO:0000256" key="8">
    <source>
        <dbReference type="ARBA" id="ARBA00023180"/>
    </source>
</evidence>
<evidence type="ECO:0000256" key="1">
    <source>
        <dbReference type="ARBA" id="ARBA00004167"/>
    </source>
</evidence>
<keyword evidence="5 12" id="KW-0812">Transmembrane</keyword>
<gene>
    <name evidence="13" type="ORF">Fmac_007263</name>
</gene>
<dbReference type="AlphaFoldDB" id="A0ABD1NEI4"/>
<dbReference type="Gene3D" id="3.40.50.11350">
    <property type="match status" value="1"/>
</dbReference>
<keyword evidence="7 12" id="KW-0472">Membrane</keyword>
<evidence type="ECO:0000256" key="9">
    <source>
        <dbReference type="ARBA" id="ARBA00023253"/>
    </source>
</evidence>
<dbReference type="GO" id="GO:0016757">
    <property type="term" value="F:glycosyltransferase activity"/>
    <property type="evidence" value="ECO:0007669"/>
    <property type="project" value="UniProtKB-KW"/>
</dbReference>
<evidence type="ECO:0000256" key="11">
    <source>
        <dbReference type="ARBA" id="ARBA00030350"/>
    </source>
</evidence>
<comment type="subcellular location">
    <subcellularLocation>
        <location evidence="1">Membrane</location>
        <topology evidence="1">Single-pass membrane protein</topology>
    </subcellularLocation>
</comment>
<sequence>MERGSSSDEEDDLIHQKERNTPASTTTSFFHLQHLTCKFHKKYLFAILPLLIILIYYITPDNHSLFSLNTSVNVKVHDRTTETQLRALYLLRQQQLGLLGALALNSTSNLESLLSHQISLNSQIQQLFLNSQANGTDSGRCATVDEKVSEKRSIAWRPEGDKYLVAVCVSRQMSNRLVCLEKHMLLAALLKRLLVIPRWKEYERVLDMEHMNKCVGSKVEAVVSLQELKLKKKRVHVNVHMLCYFSLPEPCHLEEEHLRKLKGLGLSMSRPIAVWEEDARKPKKRSAEDVVKMFRSEEDVVVIGDVLYAEVESQLAQSHDCKSLIEPNRLILLTAQRFIQTFLGRNFVALHFRRRYLLNLCNAKKPSCFYPISQAADCIVRVVEKANAPVIYLSTDAAESEIGLLESLLLVNGKRVPLVKRPHSNSAEKWDALLYRHLLQADPQVEAMLDKTICGMSSVFIGASASSFTQDIRRLRKDWGSASFCDDYLCQGQQPNFVANTE</sequence>
<keyword evidence="4" id="KW-0808">Transferase</keyword>
<keyword evidence="8" id="KW-0325">Glycoprotein</keyword>
<evidence type="ECO:0000313" key="14">
    <source>
        <dbReference type="Proteomes" id="UP001603857"/>
    </source>
</evidence>
<dbReference type="GO" id="GO:0006004">
    <property type="term" value="P:fucose metabolic process"/>
    <property type="evidence" value="ECO:0007669"/>
    <property type="project" value="UniProtKB-KW"/>
</dbReference>
<dbReference type="Proteomes" id="UP001603857">
    <property type="component" value="Unassembled WGS sequence"/>
</dbReference>
<evidence type="ECO:0000256" key="7">
    <source>
        <dbReference type="ARBA" id="ARBA00023136"/>
    </source>
</evidence>
<evidence type="ECO:0000256" key="5">
    <source>
        <dbReference type="ARBA" id="ARBA00022692"/>
    </source>
</evidence>